<reference evidence="6 7" key="1">
    <citation type="journal article" date="2015" name="Nature">
        <title>rRNA introns, odd ribosomes, and small enigmatic genomes across a large radiation of phyla.</title>
        <authorList>
            <person name="Brown C.T."/>
            <person name="Hug L.A."/>
            <person name="Thomas B.C."/>
            <person name="Sharon I."/>
            <person name="Castelle C.J."/>
            <person name="Singh A."/>
            <person name="Wilkins M.J."/>
            <person name="Williams K.H."/>
            <person name="Banfield J.F."/>
        </authorList>
    </citation>
    <scope>NUCLEOTIDE SEQUENCE [LARGE SCALE GENOMIC DNA]</scope>
</reference>
<dbReference type="Pfam" id="PF01923">
    <property type="entry name" value="Cob_adeno_trans"/>
    <property type="match status" value="1"/>
</dbReference>
<dbReference type="InterPro" id="IPR029499">
    <property type="entry name" value="PduO-typ"/>
</dbReference>
<dbReference type="UniPathway" id="UPA00148">
    <property type="reaction ID" value="UER00233"/>
</dbReference>
<organism evidence="6 7">
    <name type="scientific">Candidatus Woesebacteria bacterium GW2011_GWB1_33_22</name>
    <dbReference type="NCBI Taxonomy" id="1618566"/>
    <lineage>
        <taxon>Bacteria</taxon>
        <taxon>Candidatus Woeseibacteriota</taxon>
    </lineage>
</organism>
<dbReference type="InterPro" id="IPR036451">
    <property type="entry name" value="CblAdoTrfase-like_sf"/>
</dbReference>
<dbReference type="AlphaFoldDB" id="A0A0G0C1V7"/>
<evidence type="ECO:0000256" key="3">
    <source>
        <dbReference type="ARBA" id="ARBA00022840"/>
    </source>
</evidence>
<dbReference type="GO" id="GO:0009236">
    <property type="term" value="P:cobalamin biosynthetic process"/>
    <property type="evidence" value="ECO:0007669"/>
    <property type="project" value="UniProtKB-UniRule"/>
</dbReference>
<dbReference type="PANTHER" id="PTHR12213:SF0">
    <property type="entry name" value="CORRINOID ADENOSYLTRANSFERASE MMAB"/>
    <property type="match status" value="1"/>
</dbReference>
<dbReference type="Gene3D" id="1.20.1200.10">
    <property type="entry name" value="Cobalamin adenosyltransferase-like"/>
    <property type="match status" value="1"/>
</dbReference>
<comment type="similarity">
    <text evidence="4">Belongs to the Cob(I)alamin adenosyltransferase family.</text>
</comment>
<comment type="pathway">
    <text evidence="4">Cofactor biosynthesis; adenosylcobalamin biosynthesis; adenosylcobalamin from cob(II)yrinate a,c-diamide: step 2/7.</text>
</comment>
<feature type="domain" description="Cobalamin adenosyltransferase-like" evidence="5">
    <location>
        <begin position="3"/>
        <end position="147"/>
    </location>
</feature>
<evidence type="ECO:0000256" key="1">
    <source>
        <dbReference type="ARBA" id="ARBA00022679"/>
    </source>
</evidence>
<comment type="catalytic activity">
    <reaction evidence="4">
        <text>2 cob(II)alamin + reduced [electron-transfer flavoprotein] + 2 ATP = 2 adenosylcob(III)alamin + 2 triphosphate + oxidized [electron-transfer flavoprotein] + 3 H(+)</text>
        <dbReference type="Rhea" id="RHEA:28671"/>
        <dbReference type="Rhea" id="RHEA-COMP:10685"/>
        <dbReference type="Rhea" id="RHEA-COMP:10686"/>
        <dbReference type="ChEBI" id="CHEBI:15378"/>
        <dbReference type="ChEBI" id="CHEBI:16304"/>
        <dbReference type="ChEBI" id="CHEBI:18036"/>
        <dbReference type="ChEBI" id="CHEBI:18408"/>
        <dbReference type="ChEBI" id="CHEBI:30616"/>
        <dbReference type="ChEBI" id="CHEBI:57692"/>
        <dbReference type="ChEBI" id="CHEBI:58307"/>
        <dbReference type="EC" id="2.5.1.17"/>
    </reaction>
</comment>
<keyword evidence="1 4" id="KW-0808">Transferase</keyword>
<evidence type="ECO:0000256" key="2">
    <source>
        <dbReference type="ARBA" id="ARBA00022741"/>
    </source>
</evidence>
<keyword evidence="3 4" id="KW-0067">ATP-binding</keyword>
<evidence type="ECO:0000259" key="5">
    <source>
        <dbReference type="Pfam" id="PF01923"/>
    </source>
</evidence>
<comment type="caution">
    <text evidence="6">The sequence shown here is derived from an EMBL/GenBank/DDBJ whole genome shotgun (WGS) entry which is preliminary data.</text>
</comment>
<dbReference type="STRING" id="1618566.UR35_C0003G0062"/>
<dbReference type="GO" id="GO:0008817">
    <property type="term" value="F:corrinoid adenosyltransferase activity"/>
    <property type="evidence" value="ECO:0007669"/>
    <property type="project" value="UniProtKB-UniRule"/>
</dbReference>
<dbReference type="InterPro" id="IPR016030">
    <property type="entry name" value="CblAdoTrfase-like"/>
</dbReference>
<evidence type="ECO:0000313" key="7">
    <source>
        <dbReference type="Proteomes" id="UP000034778"/>
    </source>
</evidence>
<keyword evidence="4" id="KW-0169">Cobalamin biosynthesis</keyword>
<proteinExistence type="inferred from homology"/>
<sequence length="161" mass="18348">MSVYTKTGDKGMTGTFSGKRVSKSSKLINTIGAIDELNSYLGIIGELQEIQRNLFIINAILARSDLAMPKDATKKLEKEIDTMEKKMPVLANFIIYSGTSRAVKLYYARALCRRAERTLIAYSLQSTAKILPYLNRLSDYLFTLARFTNFKKKIKEEVWKM</sequence>
<dbReference type="GO" id="GO:0005524">
    <property type="term" value="F:ATP binding"/>
    <property type="evidence" value="ECO:0007669"/>
    <property type="project" value="UniProtKB-UniRule"/>
</dbReference>
<evidence type="ECO:0000256" key="4">
    <source>
        <dbReference type="RuleBase" id="RU366026"/>
    </source>
</evidence>
<comment type="catalytic activity">
    <reaction evidence="4">
        <text>2 cob(II)yrinate a,c diamide + reduced [electron-transfer flavoprotein] + 2 ATP = 2 adenosylcob(III)yrinate a,c-diamide + 2 triphosphate + oxidized [electron-transfer flavoprotein] + 3 H(+)</text>
        <dbReference type="Rhea" id="RHEA:11528"/>
        <dbReference type="Rhea" id="RHEA-COMP:10685"/>
        <dbReference type="Rhea" id="RHEA-COMP:10686"/>
        <dbReference type="ChEBI" id="CHEBI:15378"/>
        <dbReference type="ChEBI" id="CHEBI:18036"/>
        <dbReference type="ChEBI" id="CHEBI:30616"/>
        <dbReference type="ChEBI" id="CHEBI:57692"/>
        <dbReference type="ChEBI" id="CHEBI:58307"/>
        <dbReference type="ChEBI" id="CHEBI:58503"/>
        <dbReference type="ChEBI" id="CHEBI:58537"/>
        <dbReference type="EC" id="2.5.1.17"/>
    </reaction>
</comment>
<dbReference type="EC" id="2.5.1.17" evidence="4"/>
<gene>
    <name evidence="6" type="ORF">UR35_C0003G0062</name>
</gene>
<evidence type="ECO:0000313" key="6">
    <source>
        <dbReference type="EMBL" id="KKP45120.1"/>
    </source>
</evidence>
<dbReference type="EMBL" id="LBOW01000003">
    <property type="protein sequence ID" value="KKP45120.1"/>
    <property type="molecule type" value="Genomic_DNA"/>
</dbReference>
<dbReference type="PATRIC" id="fig|1618566.3.peg.435"/>
<dbReference type="SUPFAM" id="SSF89028">
    <property type="entry name" value="Cobalamin adenosyltransferase-like"/>
    <property type="match status" value="1"/>
</dbReference>
<dbReference type="PANTHER" id="PTHR12213">
    <property type="entry name" value="CORRINOID ADENOSYLTRANSFERASE"/>
    <property type="match status" value="1"/>
</dbReference>
<accession>A0A0G0C1V7</accession>
<name>A0A0G0C1V7_9BACT</name>
<keyword evidence="2 4" id="KW-0547">Nucleotide-binding</keyword>
<dbReference type="Proteomes" id="UP000034778">
    <property type="component" value="Unassembled WGS sequence"/>
</dbReference>
<protein>
    <recommendedName>
        <fullName evidence="4">Corrinoid adenosyltransferase</fullName>
        <ecNumber evidence="4">2.5.1.17</ecNumber>
    </recommendedName>
    <alternativeName>
        <fullName evidence="4">Cob(II)alamin adenosyltransferase</fullName>
    </alternativeName>
    <alternativeName>
        <fullName evidence="4">Cob(II)yrinic acid a,c-diamide adenosyltransferase</fullName>
    </alternativeName>
    <alternativeName>
        <fullName evidence="4">Cobinamide/cobalamin adenosyltransferase</fullName>
    </alternativeName>
</protein>
<dbReference type="NCBIfam" id="TIGR00636">
    <property type="entry name" value="PduO_Nterm"/>
    <property type="match status" value="1"/>
</dbReference>